<comment type="pathway">
    <text evidence="1">Amino-acid degradation; L-proline degradation into L-glutamate; L-glutamate from L-proline: step 2/2.</text>
</comment>
<comment type="catalytic activity">
    <reaction evidence="8">
        <text>L-glutamate 5-semialdehyde + NAD(+) + H2O = L-glutamate + NADH + 2 H(+)</text>
        <dbReference type="Rhea" id="RHEA:30235"/>
        <dbReference type="ChEBI" id="CHEBI:15377"/>
        <dbReference type="ChEBI" id="CHEBI:15378"/>
        <dbReference type="ChEBI" id="CHEBI:29985"/>
        <dbReference type="ChEBI" id="CHEBI:57540"/>
        <dbReference type="ChEBI" id="CHEBI:57945"/>
        <dbReference type="ChEBI" id="CHEBI:58066"/>
        <dbReference type="EC" id="1.2.1.88"/>
    </reaction>
</comment>
<dbReference type="Gene3D" id="3.40.309.10">
    <property type="entry name" value="Aldehyde Dehydrogenase, Chain A, domain 2"/>
    <property type="match status" value="1"/>
</dbReference>
<name>A0A1J0VXI1_9NOCA</name>
<evidence type="ECO:0000256" key="5">
    <source>
        <dbReference type="ARBA" id="ARBA00023027"/>
    </source>
</evidence>
<keyword evidence="4" id="KW-0560">Oxidoreductase</keyword>
<feature type="compositionally biased region" description="Low complexity" evidence="9">
    <location>
        <begin position="1"/>
        <end position="10"/>
    </location>
</feature>
<keyword evidence="5" id="KW-0520">NAD</keyword>
<dbReference type="Proteomes" id="UP000183810">
    <property type="component" value="Chromosome"/>
</dbReference>
<dbReference type="GO" id="GO:0003842">
    <property type="term" value="F:L-glutamate gamma-semialdehyde dehydrogenase activity"/>
    <property type="evidence" value="ECO:0007669"/>
    <property type="project" value="UniProtKB-EC"/>
</dbReference>
<evidence type="ECO:0000256" key="6">
    <source>
        <dbReference type="ARBA" id="ARBA00023062"/>
    </source>
</evidence>
<dbReference type="InterPro" id="IPR005931">
    <property type="entry name" value="P5CDH/ALDH4A1"/>
</dbReference>
<dbReference type="FunFam" id="3.40.605.10:FF:000006">
    <property type="entry name" value="1-pyrroline-5-carboxylate dehydrogenase"/>
    <property type="match status" value="1"/>
</dbReference>
<accession>A0A1J0VXI1</accession>
<dbReference type="KEGG" id="nsl:BOX37_25505"/>
<dbReference type="InterPro" id="IPR016161">
    <property type="entry name" value="Ald_DH/histidinol_DH"/>
</dbReference>
<evidence type="ECO:0000256" key="3">
    <source>
        <dbReference type="ARBA" id="ARBA00012884"/>
    </source>
</evidence>
<keyword evidence="6" id="KW-0642">Proline metabolism</keyword>
<dbReference type="OrthoDB" id="6882680at2"/>
<dbReference type="GO" id="GO:0009898">
    <property type="term" value="C:cytoplasmic side of plasma membrane"/>
    <property type="evidence" value="ECO:0007669"/>
    <property type="project" value="TreeGrafter"/>
</dbReference>
<protein>
    <recommendedName>
        <fullName evidence="7">L-glutamate gamma-semialdehyde dehydrogenase</fullName>
        <ecNumber evidence="3">1.2.1.88</ecNumber>
    </recommendedName>
    <alternativeName>
        <fullName evidence="7">L-glutamate gamma-semialdehyde dehydrogenase</fullName>
    </alternativeName>
</protein>
<reference evidence="11" key="1">
    <citation type="submission" date="2016-11" db="EMBL/GenBank/DDBJ databases">
        <authorList>
            <person name="Jaros S."/>
            <person name="Januszkiewicz K."/>
            <person name="Wedrychowicz H."/>
        </authorList>
    </citation>
    <scope>NUCLEOTIDE SEQUENCE [LARGE SCALE GENOMIC DNA]</scope>
    <source>
        <strain evidence="11">Y48</strain>
    </source>
</reference>
<evidence type="ECO:0000259" key="10">
    <source>
        <dbReference type="Pfam" id="PF00171"/>
    </source>
</evidence>
<feature type="domain" description="Aldehyde dehydrogenase" evidence="10">
    <location>
        <begin position="58"/>
        <end position="513"/>
    </location>
</feature>
<dbReference type="InterPro" id="IPR050485">
    <property type="entry name" value="Proline_metab_enzyme"/>
</dbReference>
<dbReference type="RefSeq" id="WP_071929910.1">
    <property type="nucleotide sequence ID" value="NZ_CP018082.1"/>
</dbReference>
<comment type="similarity">
    <text evidence="2">Belongs to the aldehyde dehydrogenase family.</text>
</comment>
<dbReference type="AlphaFoldDB" id="A0A1J0VXI1"/>
<dbReference type="UniPathway" id="UPA00261">
    <property type="reaction ID" value="UER00374"/>
</dbReference>
<dbReference type="PROSITE" id="PS00070">
    <property type="entry name" value="ALDEHYDE_DEHYDR_CYS"/>
    <property type="match status" value="1"/>
</dbReference>
<gene>
    <name evidence="11" type="ORF">BOX37_25505</name>
</gene>
<dbReference type="FunFam" id="3.40.309.10:FF:000005">
    <property type="entry name" value="1-pyrroline-5-carboxylate dehydrogenase 1"/>
    <property type="match status" value="1"/>
</dbReference>
<evidence type="ECO:0000313" key="11">
    <source>
        <dbReference type="EMBL" id="APE36726.1"/>
    </source>
</evidence>
<dbReference type="EC" id="1.2.1.88" evidence="3"/>
<dbReference type="EMBL" id="CP018082">
    <property type="protein sequence ID" value="APE36726.1"/>
    <property type="molecule type" value="Genomic_DNA"/>
</dbReference>
<sequence length="543" mass="58442">MDAVTVVPEPVNEPPQSYAPGTAGRERLVARLAEIAGECVDVPLVIGGREWSGAGERHGIVAPHRRALVLGTYTDTTHEEASGAIEAAVAAAPGWRELSFDARAAIFLRAADLMAGPWRERVAAATMLGQSKSAVQAEIDAPCELVDFWRFNVCYARQIFEGQPRSSAGVWNRMDYRPLEGFVYAITPFNFTAIAGNLPTAPALMGNTVVWKPAPTQTLSALVIMRVLLAAGLPPGVINLLTGDGANLSEVALADPRLAGIHFTGSTRTFQHLWQQVGANIGDYHAYPRLVGETGGKDFILAHPSADPEALSTAMIRGAFEYQGQKCSAASRAYVPRSLWRVMGEQFLDTVRGISYGDIADLTNFGGALIDQRAYDKAVAAIERARNAGLTVAAGGGYDDSVGWFVRPTVLIAEDPRDEMFRTEYFAPILSVYVYDDDAPDAFDVLLTEVDSAAPYALTGAVFAQDRDIIEKASSALRFAAGNFYINDKPTGAVVGQQPFGGARASGTDDKAGSPLNLLRWVAPRAIKETFVPPTDYRYPHMD</sequence>
<dbReference type="PANTHER" id="PTHR42862:SF1">
    <property type="entry name" value="DELTA-1-PYRROLINE-5-CARBOXYLATE DEHYDROGENASE 2, ISOFORM A-RELATED"/>
    <property type="match status" value="1"/>
</dbReference>
<dbReference type="GO" id="GO:0004657">
    <property type="term" value="F:proline dehydrogenase activity"/>
    <property type="evidence" value="ECO:0007669"/>
    <property type="project" value="UniProtKB-ARBA"/>
</dbReference>
<evidence type="ECO:0000256" key="1">
    <source>
        <dbReference type="ARBA" id="ARBA00004786"/>
    </source>
</evidence>
<dbReference type="InterPro" id="IPR016163">
    <property type="entry name" value="Ald_DH_C"/>
</dbReference>
<evidence type="ECO:0000256" key="7">
    <source>
        <dbReference type="ARBA" id="ARBA00032259"/>
    </source>
</evidence>
<dbReference type="NCBIfam" id="TIGR01236">
    <property type="entry name" value="D1pyr5carbox1"/>
    <property type="match status" value="1"/>
</dbReference>
<dbReference type="PANTHER" id="PTHR42862">
    <property type="entry name" value="DELTA-1-PYRROLINE-5-CARBOXYLATE DEHYDROGENASE 1, ISOFORM A-RELATED"/>
    <property type="match status" value="1"/>
</dbReference>
<organism evidence="11 12">
    <name type="scientific">Nocardia mangyaensis</name>
    <dbReference type="NCBI Taxonomy" id="2213200"/>
    <lineage>
        <taxon>Bacteria</taxon>
        <taxon>Bacillati</taxon>
        <taxon>Actinomycetota</taxon>
        <taxon>Actinomycetes</taxon>
        <taxon>Mycobacteriales</taxon>
        <taxon>Nocardiaceae</taxon>
        <taxon>Nocardia</taxon>
    </lineage>
</organism>
<proteinExistence type="inferred from homology"/>
<evidence type="ECO:0000256" key="4">
    <source>
        <dbReference type="ARBA" id="ARBA00023002"/>
    </source>
</evidence>
<dbReference type="Gene3D" id="3.40.605.10">
    <property type="entry name" value="Aldehyde Dehydrogenase, Chain A, domain 1"/>
    <property type="match status" value="1"/>
</dbReference>
<evidence type="ECO:0000313" key="12">
    <source>
        <dbReference type="Proteomes" id="UP000183810"/>
    </source>
</evidence>
<evidence type="ECO:0000256" key="9">
    <source>
        <dbReference type="SAM" id="MobiDB-lite"/>
    </source>
</evidence>
<dbReference type="Pfam" id="PF00171">
    <property type="entry name" value="Aldedh"/>
    <property type="match status" value="1"/>
</dbReference>
<feature type="region of interest" description="Disordered" evidence="9">
    <location>
        <begin position="1"/>
        <end position="21"/>
    </location>
</feature>
<evidence type="ECO:0000256" key="2">
    <source>
        <dbReference type="ARBA" id="ARBA00009986"/>
    </source>
</evidence>
<dbReference type="SUPFAM" id="SSF53720">
    <property type="entry name" value="ALDH-like"/>
    <property type="match status" value="1"/>
</dbReference>
<evidence type="ECO:0000256" key="8">
    <source>
        <dbReference type="ARBA" id="ARBA00048142"/>
    </source>
</evidence>
<keyword evidence="12" id="KW-1185">Reference proteome</keyword>
<dbReference type="InterPro" id="IPR015590">
    <property type="entry name" value="Aldehyde_DH_dom"/>
</dbReference>
<dbReference type="GO" id="GO:0010133">
    <property type="term" value="P:L-proline catabolic process to L-glutamate"/>
    <property type="evidence" value="ECO:0007669"/>
    <property type="project" value="UniProtKB-UniPathway"/>
</dbReference>
<dbReference type="InterPro" id="IPR016162">
    <property type="entry name" value="Ald_DH_N"/>
</dbReference>
<dbReference type="InterPro" id="IPR016160">
    <property type="entry name" value="Ald_DH_CS_CYS"/>
</dbReference>